<gene>
    <name evidence="1" type="ORF">SPARVUS_LOCUS7322713</name>
</gene>
<accession>A0ABN9DH25</accession>
<dbReference type="Proteomes" id="UP001162483">
    <property type="component" value="Unassembled WGS sequence"/>
</dbReference>
<sequence>MFFNKVLSLQTPEISHGGEAIFLS</sequence>
<evidence type="ECO:0000313" key="1">
    <source>
        <dbReference type="EMBL" id="CAI9571910.1"/>
    </source>
</evidence>
<proteinExistence type="predicted"/>
<comment type="caution">
    <text evidence="1">The sequence shown here is derived from an EMBL/GenBank/DDBJ whole genome shotgun (WGS) entry which is preliminary data.</text>
</comment>
<reference evidence="1" key="1">
    <citation type="submission" date="2023-05" db="EMBL/GenBank/DDBJ databases">
        <authorList>
            <person name="Stuckert A."/>
        </authorList>
    </citation>
    <scope>NUCLEOTIDE SEQUENCE</scope>
</reference>
<name>A0ABN9DH25_9NEOB</name>
<dbReference type="EMBL" id="CATNWA010014450">
    <property type="protein sequence ID" value="CAI9571910.1"/>
    <property type="molecule type" value="Genomic_DNA"/>
</dbReference>
<evidence type="ECO:0000313" key="2">
    <source>
        <dbReference type="Proteomes" id="UP001162483"/>
    </source>
</evidence>
<keyword evidence="2" id="KW-1185">Reference proteome</keyword>
<organism evidence="1 2">
    <name type="scientific">Staurois parvus</name>
    <dbReference type="NCBI Taxonomy" id="386267"/>
    <lineage>
        <taxon>Eukaryota</taxon>
        <taxon>Metazoa</taxon>
        <taxon>Chordata</taxon>
        <taxon>Craniata</taxon>
        <taxon>Vertebrata</taxon>
        <taxon>Euteleostomi</taxon>
        <taxon>Amphibia</taxon>
        <taxon>Batrachia</taxon>
        <taxon>Anura</taxon>
        <taxon>Neobatrachia</taxon>
        <taxon>Ranoidea</taxon>
        <taxon>Ranidae</taxon>
        <taxon>Staurois</taxon>
    </lineage>
</organism>
<protein>
    <submittedName>
        <fullName evidence="1">Uncharacterized protein</fullName>
    </submittedName>
</protein>